<comment type="caution">
    <text evidence="1">The sequence shown here is derived from an EMBL/GenBank/DDBJ whole genome shotgun (WGS) entry which is preliminary data.</text>
</comment>
<dbReference type="AlphaFoldDB" id="A0A7J5HQ68"/>
<evidence type="ECO:0000313" key="1">
    <source>
        <dbReference type="EMBL" id="KAB4215229.1"/>
    </source>
</evidence>
<dbReference type="InterPro" id="IPR008878">
    <property type="entry name" value="Transposase_IS66_Orf2"/>
</dbReference>
<dbReference type="Pfam" id="PF05717">
    <property type="entry name" value="TnpB_IS66"/>
    <property type="match status" value="1"/>
</dbReference>
<dbReference type="Proteomes" id="UP000466952">
    <property type="component" value="Unassembled WGS sequence"/>
</dbReference>
<sequence>MVQGYPQKNSGSSGGWCSLGPNIGVRSVFSFSGKPGQEGHSFPACREQSRESVPRSACASRAYIRGANFEQWPAYPPKRSGLSGSVPSDPKAGGPMLSVTGMNRFYYLRGFTDMRCKHSRVLSVIREQLHREPSDGDIYIVMSKDRRIVRLFAYDNRSYSLFEKKFVSGYQFMRIIKDDEGNEVAYRIDWKDVVLLLENPVIKSLKNKIIMFRIYMVISSSFCIFISQKAGYGYGRITTVYSSETRASVSGDLLASCF</sequence>
<protein>
    <submittedName>
        <fullName evidence="1">Transposase</fullName>
    </submittedName>
</protein>
<gene>
    <name evidence="1" type="ORF">GAP55_02290</name>
</gene>
<evidence type="ECO:0000313" key="2">
    <source>
        <dbReference type="Proteomes" id="UP000466952"/>
    </source>
</evidence>
<proteinExistence type="predicted"/>
<dbReference type="EMBL" id="WCTR01000002">
    <property type="protein sequence ID" value="KAB4215229.1"/>
    <property type="molecule type" value="Genomic_DNA"/>
</dbReference>
<reference evidence="1 2" key="1">
    <citation type="journal article" date="2019" name="Nat. Med.">
        <title>A library of human gut bacterial isolates paired with longitudinal multiomics data enables mechanistic microbiome research.</title>
        <authorList>
            <person name="Poyet M."/>
            <person name="Groussin M."/>
            <person name="Gibbons S.M."/>
            <person name="Avila-Pacheco J."/>
            <person name="Jiang X."/>
            <person name="Kearney S.M."/>
            <person name="Perrotta A.R."/>
            <person name="Berdy B."/>
            <person name="Zhao S."/>
            <person name="Lieberman T.D."/>
            <person name="Swanson P.K."/>
            <person name="Smith M."/>
            <person name="Roesemann S."/>
            <person name="Alexander J.E."/>
            <person name="Rich S.A."/>
            <person name="Livny J."/>
            <person name="Vlamakis H."/>
            <person name="Clish C."/>
            <person name="Bullock K."/>
            <person name="Deik A."/>
            <person name="Scott J."/>
            <person name="Pierce K.A."/>
            <person name="Xavier R.J."/>
            <person name="Alm E.J."/>
        </authorList>
    </citation>
    <scope>NUCLEOTIDE SEQUENCE [LARGE SCALE GENOMIC DNA]</scope>
    <source>
        <strain evidence="1 2">BIOML-A11</strain>
    </source>
</reference>
<organism evidence="1 2">
    <name type="scientific">Bacteroides uniformis</name>
    <dbReference type="NCBI Taxonomy" id="820"/>
    <lineage>
        <taxon>Bacteria</taxon>
        <taxon>Pseudomonadati</taxon>
        <taxon>Bacteroidota</taxon>
        <taxon>Bacteroidia</taxon>
        <taxon>Bacteroidales</taxon>
        <taxon>Bacteroidaceae</taxon>
        <taxon>Bacteroides</taxon>
    </lineage>
</organism>
<name>A0A7J5HQ68_BACUN</name>
<accession>A0A7J5HQ68</accession>